<reference evidence="7 8" key="1">
    <citation type="submission" date="2016-04" db="EMBL/GenBank/DDBJ databases">
        <title>Chloroflexus islandicus sp. nov., a thermophilic filamentous anoxygenic phototrophic bacterium from geyser Strokkur (Iceland).</title>
        <authorList>
            <person name="Gaisin V.A."/>
            <person name="Kalashnikov A.M."/>
            <person name="Sukhacheva M.V."/>
            <person name="Grouzdev D.S."/>
            <person name="Ivanov T.M."/>
            <person name="Kuznetsov B."/>
            <person name="Gorlenko V.M."/>
        </authorList>
    </citation>
    <scope>NUCLEOTIDE SEQUENCE [LARGE SCALE GENOMIC DNA]</scope>
    <source>
        <strain evidence="8">isl-2</strain>
    </source>
</reference>
<keyword evidence="5 6" id="KW-0472">Membrane</keyword>
<evidence type="ECO:0000256" key="3">
    <source>
        <dbReference type="ARBA" id="ARBA00022692"/>
    </source>
</evidence>
<dbReference type="Pfam" id="PF03706">
    <property type="entry name" value="LPG_synthase_TM"/>
    <property type="match status" value="1"/>
</dbReference>
<dbReference type="PANTHER" id="PTHR39087">
    <property type="entry name" value="UPF0104 MEMBRANE PROTEIN MJ1595"/>
    <property type="match status" value="1"/>
</dbReference>
<dbReference type="EMBL" id="LWQS01000093">
    <property type="protein sequence ID" value="OAN40594.1"/>
    <property type="molecule type" value="Genomic_DNA"/>
</dbReference>
<feature type="transmembrane region" description="Helical" evidence="6">
    <location>
        <begin position="36"/>
        <end position="56"/>
    </location>
</feature>
<evidence type="ECO:0000256" key="6">
    <source>
        <dbReference type="SAM" id="Phobius"/>
    </source>
</evidence>
<comment type="caution">
    <text evidence="7">The sequence shown here is derived from an EMBL/GenBank/DDBJ whole genome shotgun (WGS) entry which is preliminary data.</text>
</comment>
<keyword evidence="3 6" id="KW-0812">Transmembrane</keyword>
<feature type="transmembrane region" description="Helical" evidence="6">
    <location>
        <begin position="205"/>
        <end position="226"/>
    </location>
</feature>
<evidence type="ECO:0000313" key="8">
    <source>
        <dbReference type="Proteomes" id="UP000078287"/>
    </source>
</evidence>
<dbReference type="STRING" id="1707952.A6A03_04335"/>
<dbReference type="NCBIfam" id="TIGR00374">
    <property type="entry name" value="flippase-like domain"/>
    <property type="match status" value="1"/>
</dbReference>
<protein>
    <recommendedName>
        <fullName evidence="9">TIGR00374 family protein</fullName>
    </recommendedName>
</protein>
<dbReference type="Proteomes" id="UP000078287">
    <property type="component" value="Unassembled WGS sequence"/>
</dbReference>
<keyword evidence="4 6" id="KW-1133">Transmembrane helix</keyword>
<feature type="transmembrane region" description="Helical" evidence="6">
    <location>
        <begin position="136"/>
        <end position="159"/>
    </location>
</feature>
<keyword evidence="2" id="KW-1003">Cell membrane</keyword>
<feature type="transmembrane region" description="Helical" evidence="6">
    <location>
        <begin position="68"/>
        <end position="85"/>
    </location>
</feature>
<organism evidence="7 8">
    <name type="scientific">Chloroflexus islandicus</name>
    <dbReference type="NCBI Taxonomy" id="1707952"/>
    <lineage>
        <taxon>Bacteria</taxon>
        <taxon>Bacillati</taxon>
        <taxon>Chloroflexota</taxon>
        <taxon>Chloroflexia</taxon>
        <taxon>Chloroflexales</taxon>
        <taxon>Chloroflexineae</taxon>
        <taxon>Chloroflexaceae</taxon>
        <taxon>Chloroflexus</taxon>
    </lineage>
</organism>
<evidence type="ECO:0000313" key="7">
    <source>
        <dbReference type="EMBL" id="OAN40594.1"/>
    </source>
</evidence>
<dbReference type="AlphaFoldDB" id="A0A178LZX7"/>
<evidence type="ECO:0000256" key="5">
    <source>
        <dbReference type="ARBA" id="ARBA00023136"/>
    </source>
</evidence>
<comment type="subcellular location">
    <subcellularLocation>
        <location evidence="1">Cell membrane</location>
        <topology evidence="1">Multi-pass membrane protein</topology>
    </subcellularLocation>
</comment>
<proteinExistence type="predicted"/>
<feature type="transmembrane region" description="Helical" evidence="6">
    <location>
        <begin position="166"/>
        <end position="185"/>
    </location>
</feature>
<gene>
    <name evidence="7" type="ORF">A6A03_04335</name>
</gene>
<evidence type="ECO:0000256" key="4">
    <source>
        <dbReference type="ARBA" id="ARBA00022989"/>
    </source>
</evidence>
<dbReference type="GO" id="GO:0005886">
    <property type="term" value="C:plasma membrane"/>
    <property type="evidence" value="ECO:0007669"/>
    <property type="project" value="UniProtKB-SubCell"/>
</dbReference>
<keyword evidence="8" id="KW-1185">Reference proteome</keyword>
<accession>A0A178LZX7</accession>
<name>A0A178LZX7_9CHLR</name>
<sequence>MAFPAGPVAMSAFLLHVFRRRRVPEGVTTVAVALDSLTYETAFFGLVGFGLAYLFTHRSLSVGQITEVGLIAFAIVLAGMYLWGLQRDRADLTRKAIAVQQWLARHLRQHWQPASVEHFLDELYRGKALVTQRPAAFARLLAIQIGVLALDMLTLYCIFRAIGNDPHLSVVILSYSLASFFAALAPLPGGGGSFEATLVLVASQLGIPAAVSLGATLIYRVLVFWLPGIVTAAAYRLALNEAPTHHESL</sequence>
<evidence type="ECO:0000256" key="2">
    <source>
        <dbReference type="ARBA" id="ARBA00022475"/>
    </source>
</evidence>
<dbReference type="PANTHER" id="PTHR39087:SF2">
    <property type="entry name" value="UPF0104 MEMBRANE PROTEIN MJ1595"/>
    <property type="match status" value="1"/>
</dbReference>
<dbReference type="InterPro" id="IPR022791">
    <property type="entry name" value="L-PG_synthase/AglD"/>
</dbReference>
<evidence type="ECO:0000256" key="1">
    <source>
        <dbReference type="ARBA" id="ARBA00004651"/>
    </source>
</evidence>
<evidence type="ECO:0008006" key="9">
    <source>
        <dbReference type="Google" id="ProtNLM"/>
    </source>
</evidence>